<name>A0ABP9UV87_9BACT</name>
<comment type="caution">
    <text evidence="1">The sequence shown here is derived from an EMBL/GenBank/DDBJ whole genome shotgun (WGS) entry which is preliminary data.</text>
</comment>
<sequence>MSSYFDVSSKDIAQLSDEDLRELVAKLCEADYRAASLPVKGIIWGGEQDAKDGGFDVVVDDTVAPPENSFILRPYTCFQVKKPKMPPSAIKKELLKNGKFPKSVYDSLVKRKGAYITVSSGDSCPKATGLDSRKNELRSIFSSVKGGDKVEVDFIDSNRLATWTRLHPGIMLWVLSKSGREGHGWRSYGNWANSSDGVEGEYLLSDEARLKDDTHNNTEGFSISDGLNHLRASLKNAQSSVRLVGLSGVGKTRLVQALFDDRVGHDPLHRDLVYYTDLADDPNPEPKQFVSQLISQGYSGVIIVDNCSRELHSKLTQLCGQEGSQLSLLTIEYDVRDHLPEETKVYRLDPTGEELICKLLERKFSELGSINARKIAECSGGNFRVAISLAKTVTRKESLATLRDDELFVRLFKQGNKEDQNLLLKSGEVLSLLYSFDGEDVSESGSELSILGSLIDVKPSVLYRDSEELAQRDLVQKRNKWRAILPHAVANNLAKRALAAIPRMTLLSTVFSSNERVIRSFSRRLSYLHDSTKAVEIAAEILGENGWLGMQLENLNSLGVDVFLNVAPLSREATLKAIESLIRQCQAGGIEISKCPHSRCFSSTLYHLAYDDDLFERSVIGLYEFAKTEEQSNDMSSPLNLMLALFRPYLSGSHASIETRCLVIMNFLNSSDPHNQSIGVRLLTEALRTGSFMGATNYDFGARPRDYGAYPRTYAEQKKWYNTFLNLGSQFTHLDTQLGGEMRKVLARSFRGLWRCGHQSELESIADKILNNSRTWVEGWGAAMRTLRYDGDKQADDKLIRLKKLIKDLKPDSLEDKLKIFIFGEQRINFDPEMDDPDIAASEKPYQRVSEIVRELGKEASKDKDYLTLIACEVVSEFHYRSDDLGEGLALANTDFREIWDIFVTAYKGSNSPRKNAQIFCGMMRGLYVIDRSLYFQMLDEIENNKFLAPFIIIFQSLCEYDQDELTRLHRILDGGLVPISSFRDLACGRRHEKISDKSLVALLRKIFEKDDGSRIALDILKMRFLGVEGNGYKPSAQIVTFSIDLLLSIKLDNTYAYGESLDHEISRVARVAFKAKSKYTKAKEFCRRLTYGIDSPVVYNCYHETLEIMAQLQPKAFLEGWLDNNSTEAIEWFARDSYSGRTRCEIISQIDQSILFDWINENRSERFSKVAMVIDIFNYNGESATDWTPLALKLIKAHDTPKDMVKMFIERFYPSCWSGSRAEIIDSKLALLKQLPEDLFDLRQIDDEIMELDRIVQSERESEARRSRQEDQSFE</sequence>
<reference evidence="1 2" key="1">
    <citation type="submission" date="2024-02" db="EMBL/GenBank/DDBJ databases">
        <title>Rubritalea halochordaticola NBRC 107102.</title>
        <authorList>
            <person name="Ichikawa N."/>
            <person name="Katano-Makiyama Y."/>
            <person name="Hidaka K."/>
        </authorList>
    </citation>
    <scope>NUCLEOTIDE SEQUENCE [LARGE SCALE GENOMIC DNA]</scope>
    <source>
        <strain evidence="1 2">NBRC 107102</strain>
    </source>
</reference>
<organism evidence="1 2">
    <name type="scientific">Rubritalea halochordaticola</name>
    <dbReference type="NCBI Taxonomy" id="714537"/>
    <lineage>
        <taxon>Bacteria</taxon>
        <taxon>Pseudomonadati</taxon>
        <taxon>Verrucomicrobiota</taxon>
        <taxon>Verrucomicrobiia</taxon>
        <taxon>Verrucomicrobiales</taxon>
        <taxon>Rubritaleaceae</taxon>
        <taxon>Rubritalea</taxon>
    </lineage>
</organism>
<accession>A0ABP9UV87</accession>
<protein>
    <recommendedName>
        <fullName evidence="3">ATP-binding protein</fullName>
    </recommendedName>
</protein>
<proteinExistence type="predicted"/>
<dbReference type="Proteomes" id="UP001424741">
    <property type="component" value="Unassembled WGS sequence"/>
</dbReference>
<dbReference type="RefSeq" id="WP_346187357.1">
    <property type="nucleotide sequence ID" value="NZ_BAABRL010000001.1"/>
</dbReference>
<evidence type="ECO:0000313" key="2">
    <source>
        <dbReference type="Proteomes" id="UP001424741"/>
    </source>
</evidence>
<gene>
    <name evidence="1" type="ORF">Rhal01_00544</name>
</gene>
<dbReference type="SUPFAM" id="SSF52540">
    <property type="entry name" value="P-loop containing nucleoside triphosphate hydrolases"/>
    <property type="match status" value="1"/>
</dbReference>
<dbReference type="InterPro" id="IPR027417">
    <property type="entry name" value="P-loop_NTPase"/>
</dbReference>
<evidence type="ECO:0000313" key="1">
    <source>
        <dbReference type="EMBL" id="GAA5494384.1"/>
    </source>
</evidence>
<keyword evidence="2" id="KW-1185">Reference proteome</keyword>
<dbReference type="EMBL" id="BAABRL010000001">
    <property type="protein sequence ID" value="GAA5494384.1"/>
    <property type="molecule type" value="Genomic_DNA"/>
</dbReference>
<evidence type="ECO:0008006" key="3">
    <source>
        <dbReference type="Google" id="ProtNLM"/>
    </source>
</evidence>